<dbReference type="EMBL" id="VSRR010011591">
    <property type="protein sequence ID" value="MPC53396.1"/>
    <property type="molecule type" value="Genomic_DNA"/>
</dbReference>
<keyword evidence="3" id="KW-1185">Reference proteome</keyword>
<reference evidence="2 3" key="1">
    <citation type="submission" date="2019-05" db="EMBL/GenBank/DDBJ databases">
        <title>Another draft genome of Portunus trituberculatus and its Hox gene families provides insights of decapod evolution.</title>
        <authorList>
            <person name="Jeong J.-H."/>
            <person name="Song I."/>
            <person name="Kim S."/>
            <person name="Choi T."/>
            <person name="Kim D."/>
            <person name="Ryu S."/>
            <person name="Kim W."/>
        </authorList>
    </citation>
    <scope>NUCLEOTIDE SEQUENCE [LARGE SCALE GENOMIC DNA]</scope>
    <source>
        <tissue evidence="2">Muscle</tissue>
    </source>
</reference>
<organism evidence="2 3">
    <name type="scientific">Portunus trituberculatus</name>
    <name type="common">Swimming crab</name>
    <name type="synonym">Neptunus trituberculatus</name>
    <dbReference type="NCBI Taxonomy" id="210409"/>
    <lineage>
        <taxon>Eukaryota</taxon>
        <taxon>Metazoa</taxon>
        <taxon>Ecdysozoa</taxon>
        <taxon>Arthropoda</taxon>
        <taxon>Crustacea</taxon>
        <taxon>Multicrustacea</taxon>
        <taxon>Malacostraca</taxon>
        <taxon>Eumalacostraca</taxon>
        <taxon>Eucarida</taxon>
        <taxon>Decapoda</taxon>
        <taxon>Pleocyemata</taxon>
        <taxon>Brachyura</taxon>
        <taxon>Eubrachyura</taxon>
        <taxon>Portunoidea</taxon>
        <taxon>Portunidae</taxon>
        <taxon>Portuninae</taxon>
        <taxon>Portunus</taxon>
    </lineage>
</organism>
<feature type="region of interest" description="Disordered" evidence="1">
    <location>
        <begin position="89"/>
        <end position="108"/>
    </location>
</feature>
<evidence type="ECO:0000256" key="1">
    <source>
        <dbReference type="SAM" id="MobiDB-lite"/>
    </source>
</evidence>
<gene>
    <name evidence="2" type="ORF">E2C01_047285</name>
</gene>
<proteinExistence type="predicted"/>
<dbReference type="AlphaFoldDB" id="A0A5B7G7B8"/>
<protein>
    <submittedName>
        <fullName evidence="2">Uncharacterized protein</fullName>
    </submittedName>
</protein>
<name>A0A5B7G7B8_PORTR</name>
<dbReference type="Proteomes" id="UP000324222">
    <property type="component" value="Unassembled WGS sequence"/>
</dbReference>
<evidence type="ECO:0000313" key="3">
    <source>
        <dbReference type="Proteomes" id="UP000324222"/>
    </source>
</evidence>
<accession>A0A5B7G7B8</accession>
<evidence type="ECO:0000313" key="2">
    <source>
        <dbReference type="EMBL" id="MPC53396.1"/>
    </source>
</evidence>
<sequence length="108" mass="12384">MTNDRGGNIWPRHLGIGLPTLQTRRESGGVINSVRHHHHHHHYYYILTPFIFKSITGAHQNRSALHPSPGDAKQTDSQYKQRAELEKLTNNLLMDRNSQKPNTNLSNL</sequence>
<comment type="caution">
    <text evidence="2">The sequence shown here is derived from an EMBL/GenBank/DDBJ whole genome shotgun (WGS) entry which is preliminary data.</text>
</comment>
<feature type="compositionally biased region" description="Polar residues" evidence="1">
    <location>
        <begin position="99"/>
        <end position="108"/>
    </location>
</feature>
<feature type="region of interest" description="Disordered" evidence="1">
    <location>
        <begin position="60"/>
        <end position="80"/>
    </location>
</feature>